<dbReference type="Pfam" id="PF00005">
    <property type="entry name" value="ABC_tran"/>
    <property type="match status" value="2"/>
</dbReference>
<proteinExistence type="predicted"/>
<dbReference type="InterPro" id="IPR003593">
    <property type="entry name" value="AAA+_ATPase"/>
</dbReference>
<protein>
    <submittedName>
        <fullName evidence="6">ATP-binding protein</fullName>
    </submittedName>
</protein>
<dbReference type="InterPro" id="IPR050611">
    <property type="entry name" value="ABCF"/>
</dbReference>
<dbReference type="Proteomes" id="UP001059971">
    <property type="component" value="Chromosome 1"/>
</dbReference>
<dbReference type="PANTHER" id="PTHR19211:SF6">
    <property type="entry name" value="BLL7188 PROTEIN"/>
    <property type="match status" value="1"/>
</dbReference>
<sequence>MPAITLSNLCWSTPDGTPVLSGLDFRFIPERIGLIGRNGVGKSTLLALIAGDRTPATGQISVTGAVATLRQARDADPGRTIADLFGVSASLALLDRADAGAATMDDLDQCDWTLPGRLADALAEVGLEADPATSLAHLSGGQHTRAALAAALFARPDWLILDEPTNHLDADGRDALITLLGRWRGGAIVVSHDRALLETMDAIAELTSLGITHHGGNWSAWRARKDIELAAAHHALDQAQRQASDLARRTQLATERQQRRDGAGARQAAKGGMPRILLGKRKQQAEQSSGDAARRADQQRAEAQVAMTEARARIEILDPLRVSLPSANVPTGRMLLTLEAVTAGHNPVNPPLCDLSLTIAGPERIAITGPNGVGKSTLLHLIAGHLAPLSGRIHRSADYALLDQDASLLDADASIADNFARLHPGASRNAVHAALARFRFRADLALQRVESLSGGQRLRAALACVLGGETLPPLLLLDEPTNHLDLDSIAAIEQGLAAYDGALLVVSHDPAFLDAIGITRRIALPLR</sequence>
<feature type="domain" description="ABC transporter" evidence="5">
    <location>
        <begin position="4"/>
        <end position="239"/>
    </location>
</feature>
<dbReference type="PROSITE" id="PS50893">
    <property type="entry name" value="ABC_TRANSPORTER_2"/>
    <property type="match status" value="2"/>
</dbReference>
<keyword evidence="2" id="KW-0547">Nucleotide-binding</keyword>
<evidence type="ECO:0000256" key="4">
    <source>
        <dbReference type="SAM" id="MobiDB-lite"/>
    </source>
</evidence>
<feature type="domain" description="ABC transporter" evidence="5">
    <location>
        <begin position="336"/>
        <end position="525"/>
    </location>
</feature>
<dbReference type="InterPro" id="IPR003439">
    <property type="entry name" value="ABC_transporter-like_ATP-bd"/>
</dbReference>
<keyword evidence="1" id="KW-0677">Repeat</keyword>
<organism evidence="6 7">
    <name type="scientific">Sphingomonas bisphenolicum</name>
    <dbReference type="NCBI Taxonomy" id="296544"/>
    <lineage>
        <taxon>Bacteria</taxon>
        <taxon>Pseudomonadati</taxon>
        <taxon>Pseudomonadota</taxon>
        <taxon>Alphaproteobacteria</taxon>
        <taxon>Sphingomonadales</taxon>
        <taxon>Sphingomonadaceae</taxon>
        <taxon>Sphingomonas</taxon>
    </lineage>
</organism>
<evidence type="ECO:0000256" key="2">
    <source>
        <dbReference type="ARBA" id="ARBA00022741"/>
    </source>
</evidence>
<evidence type="ECO:0000256" key="3">
    <source>
        <dbReference type="ARBA" id="ARBA00022840"/>
    </source>
</evidence>
<evidence type="ECO:0000313" key="6">
    <source>
        <dbReference type="EMBL" id="BBF67822.1"/>
    </source>
</evidence>
<accession>A0ABM7FW29</accession>
<dbReference type="SUPFAM" id="SSF52540">
    <property type="entry name" value="P-loop containing nucleoside triphosphate hydrolases"/>
    <property type="match status" value="2"/>
</dbReference>
<dbReference type="RefSeq" id="WP_261935472.1">
    <property type="nucleotide sequence ID" value="NZ_AP018817.1"/>
</dbReference>
<dbReference type="PANTHER" id="PTHR19211">
    <property type="entry name" value="ATP-BINDING TRANSPORT PROTEIN-RELATED"/>
    <property type="match status" value="1"/>
</dbReference>
<name>A0ABM7FW29_9SPHN</name>
<dbReference type="InterPro" id="IPR027417">
    <property type="entry name" value="P-loop_NTPase"/>
</dbReference>
<dbReference type="Gene3D" id="3.40.50.300">
    <property type="entry name" value="P-loop containing nucleotide triphosphate hydrolases"/>
    <property type="match status" value="2"/>
</dbReference>
<evidence type="ECO:0000256" key="1">
    <source>
        <dbReference type="ARBA" id="ARBA00022737"/>
    </source>
</evidence>
<keyword evidence="3 6" id="KW-0067">ATP-binding</keyword>
<dbReference type="GO" id="GO:0005524">
    <property type="term" value="F:ATP binding"/>
    <property type="evidence" value="ECO:0007669"/>
    <property type="project" value="UniProtKB-KW"/>
</dbReference>
<evidence type="ECO:0000313" key="7">
    <source>
        <dbReference type="Proteomes" id="UP001059971"/>
    </source>
</evidence>
<reference evidence="6" key="1">
    <citation type="submission" date="2018-07" db="EMBL/GenBank/DDBJ databases">
        <title>Complete genome sequence of Sphingomonas bisphenolicum strain AO1, a bisphenol A degradative bacterium isolated from Japanese farm field.</title>
        <authorList>
            <person name="Murakami M."/>
            <person name="Koh M."/>
            <person name="Koba S."/>
            <person name="Matsumura Y."/>
        </authorList>
    </citation>
    <scope>NUCLEOTIDE SEQUENCE</scope>
    <source>
        <strain evidence="6">AO1</strain>
    </source>
</reference>
<keyword evidence="7" id="KW-1185">Reference proteome</keyword>
<feature type="region of interest" description="Disordered" evidence="4">
    <location>
        <begin position="254"/>
        <end position="302"/>
    </location>
</feature>
<dbReference type="EMBL" id="AP018817">
    <property type="protein sequence ID" value="BBF67822.1"/>
    <property type="molecule type" value="Genomic_DNA"/>
</dbReference>
<gene>
    <name evidence="6" type="ORF">SBA_ch1_00220</name>
</gene>
<dbReference type="SMART" id="SM00382">
    <property type="entry name" value="AAA"/>
    <property type="match status" value="2"/>
</dbReference>
<evidence type="ECO:0000259" key="5">
    <source>
        <dbReference type="PROSITE" id="PS50893"/>
    </source>
</evidence>